<dbReference type="RefSeq" id="XP_038065043.1">
    <property type="nucleotide sequence ID" value="XM_038209115.1"/>
</dbReference>
<keyword evidence="3" id="KW-1185">Reference proteome</keyword>
<dbReference type="Proteomes" id="UP000887568">
    <property type="component" value="Unplaced"/>
</dbReference>
<evidence type="ECO:0000313" key="2">
    <source>
        <dbReference type="EnsemblMetazoa" id="XP_038065043.1"/>
    </source>
</evidence>
<sequence>MGAKLVLLIVVAFSGHCAWALQCYRCASFMLPGTSLSNQGEARCGDDPPPDEFKADCTGATSGCITIAGAFQATRDGADLNVNNATLRTCANVGIVDCKYGLEANFDVVFLLRLGNSSVFDGKICSCRGDSCNGGDIDNGGGDSGNGGGDNGNDGGNNDGGGGSALRPLSAILALAVAAKRVMM</sequence>
<dbReference type="GeneID" id="119735415"/>
<dbReference type="EnsemblMetazoa" id="XM_038209115.1">
    <property type="protein sequence ID" value="XP_038065043.1"/>
    <property type="gene ID" value="LOC119735415"/>
</dbReference>
<proteinExistence type="predicted"/>
<accession>A0A914AN59</accession>
<organism evidence="2 3">
    <name type="scientific">Patiria miniata</name>
    <name type="common">Bat star</name>
    <name type="synonym">Asterina miniata</name>
    <dbReference type="NCBI Taxonomy" id="46514"/>
    <lineage>
        <taxon>Eukaryota</taxon>
        <taxon>Metazoa</taxon>
        <taxon>Echinodermata</taxon>
        <taxon>Eleutherozoa</taxon>
        <taxon>Asterozoa</taxon>
        <taxon>Asteroidea</taxon>
        <taxon>Valvatacea</taxon>
        <taxon>Valvatida</taxon>
        <taxon>Asterinidae</taxon>
        <taxon>Patiria</taxon>
    </lineage>
</organism>
<protein>
    <recommendedName>
        <fullName evidence="4">Protein sleepless</fullName>
    </recommendedName>
</protein>
<evidence type="ECO:0008006" key="4">
    <source>
        <dbReference type="Google" id="ProtNLM"/>
    </source>
</evidence>
<evidence type="ECO:0000313" key="3">
    <source>
        <dbReference type="Proteomes" id="UP000887568"/>
    </source>
</evidence>
<dbReference type="RefSeq" id="XP_038065042.1">
    <property type="nucleotide sequence ID" value="XM_038209114.1"/>
</dbReference>
<dbReference type="AlphaFoldDB" id="A0A914AN59"/>
<keyword evidence="1" id="KW-0732">Signal</keyword>
<dbReference type="EnsemblMetazoa" id="XM_038209114.1">
    <property type="protein sequence ID" value="XP_038065042.1"/>
    <property type="gene ID" value="LOC119735415"/>
</dbReference>
<dbReference type="RefSeq" id="XP_038065041.1">
    <property type="nucleotide sequence ID" value="XM_038209113.1"/>
</dbReference>
<reference evidence="2" key="1">
    <citation type="submission" date="2022-11" db="UniProtKB">
        <authorList>
            <consortium name="EnsemblMetazoa"/>
        </authorList>
    </citation>
    <scope>IDENTIFICATION</scope>
</reference>
<name>A0A914AN59_PATMI</name>
<feature type="signal peptide" evidence="1">
    <location>
        <begin position="1"/>
        <end position="20"/>
    </location>
</feature>
<feature type="chain" id="PRO_5038275702" description="Protein sleepless" evidence="1">
    <location>
        <begin position="21"/>
        <end position="184"/>
    </location>
</feature>
<dbReference type="EnsemblMetazoa" id="XM_038209113.1">
    <property type="protein sequence ID" value="XP_038065041.1"/>
    <property type="gene ID" value="LOC119735415"/>
</dbReference>
<evidence type="ECO:0000256" key="1">
    <source>
        <dbReference type="SAM" id="SignalP"/>
    </source>
</evidence>